<evidence type="ECO:0000256" key="6">
    <source>
        <dbReference type="SAM" id="Coils"/>
    </source>
</evidence>
<dbReference type="InterPro" id="IPR040453">
    <property type="entry name" value="Mnd1_HTH"/>
</dbReference>
<evidence type="ECO:0000313" key="9">
    <source>
        <dbReference type="Proteomes" id="UP000279236"/>
    </source>
</evidence>
<dbReference type="AlphaFoldDB" id="A0A427XFB5"/>
<evidence type="ECO:0000259" key="7">
    <source>
        <dbReference type="Pfam" id="PF03962"/>
    </source>
</evidence>
<dbReference type="STRING" id="105984.A0A427XFB5"/>
<sequence>MSKRGLSREEKRTKMMELFHEKSEFFTLKELEKNAPKQKGIGELAMFKAQRELNHPVQQSVKEILDELQADGLVTMEKIGTSNYYWSFPSTAGAKKQADLDRLTKEADTLLDKITEARTTLASSQQGREDTPERRQLLATLADAETTRATLKTELAAYGAADPVKYQRKRQAAAVAKKAAQRWHDNVDAVMSFIKSQHALDDEAGFRHTMGMGDDWDDIDFS</sequence>
<evidence type="ECO:0000313" key="8">
    <source>
        <dbReference type="EMBL" id="RSH77565.1"/>
    </source>
</evidence>
<dbReference type="GO" id="GO:0007131">
    <property type="term" value="P:reciprocal meiotic recombination"/>
    <property type="evidence" value="ECO:0007669"/>
    <property type="project" value="InterPro"/>
</dbReference>
<dbReference type="GO" id="GO:0003690">
    <property type="term" value="F:double-stranded DNA binding"/>
    <property type="evidence" value="ECO:0007669"/>
    <property type="project" value="InterPro"/>
</dbReference>
<feature type="coiled-coil region" evidence="6">
    <location>
        <begin position="100"/>
        <end position="154"/>
    </location>
</feature>
<name>A0A427XFB5_9TREE</name>
<dbReference type="RefSeq" id="XP_028472712.1">
    <property type="nucleotide sequence ID" value="XM_028618824.1"/>
</dbReference>
<accession>A0A427XFB5</accession>
<evidence type="ECO:0000256" key="5">
    <source>
        <dbReference type="PIRNR" id="PIRNR026991"/>
    </source>
</evidence>
<keyword evidence="4 5" id="KW-0539">Nucleus</keyword>
<feature type="domain" description="Mnd1 HTH" evidence="7">
    <location>
        <begin position="15"/>
        <end position="42"/>
    </location>
</feature>
<dbReference type="Pfam" id="PF03962">
    <property type="entry name" value="Mnd1"/>
    <property type="match status" value="2"/>
</dbReference>
<comment type="function">
    <text evidence="5">Required for proper homologous chromosome pairing and efficient cross-over and intragenic recombination during meiosis.</text>
</comment>
<keyword evidence="9" id="KW-1185">Reference proteome</keyword>
<protein>
    <recommendedName>
        <fullName evidence="5">Meiotic nuclear division protein 1</fullName>
    </recommendedName>
</protein>
<dbReference type="GeneID" id="39587668"/>
<proteinExistence type="inferred from homology"/>
<evidence type="ECO:0000256" key="4">
    <source>
        <dbReference type="ARBA" id="ARBA00023242"/>
    </source>
</evidence>
<reference evidence="8 9" key="1">
    <citation type="submission" date="2018-11" db="EMBL/GenBank/DDBJ databases">
        <title>Genome sequence of Apiotrichum porosum DSM 27194.</title>
        <authorList>
            <person name="Aliyu H."/>
            <person name="Gorte O."/>
            <person name="Ochsenreither K."/>
        </authorList>
    </citation>
    <scope>NUCLEOTIDE SEQUENCE [LARGE SCALE GENOMIC DNA]</scope>
    <source>
        <strain evidence="8 9">DSM 27194</strain>
    </source>
</reference>
<comment type="subcellular location">
    <subcellularLocation>
        <location evidence="1 5">Nucleus</location>
    </subcellularLocation>
</comment>
<gene>
    <name evidence="8" type="ORF">EHS24_003125</name>
</gene>
<dbReference type="EMBL" id="RSCE01000015">
    <property type="protein sequence ID" value="RSH77565.1"/>
    <property type="molecule type" value="Genomic_DNA"/>
</dbReference>
<keyword evidence="3 6" id="KW-0175">Coiled coil</keyword>
<feature type="domain" description="Mnd1 HTH" evidence="7">
    <location>
        <begin position="57"/>
        <end position="89"/>
    </location>
</feature>
<evidence type="ECO:0000256" key="1">
    <source>
        <dbReference type="ARBA" id="ARBA00004123"/>
    </source>
</evidence>
<dbReference type="Proteomes" id="UP000279236">
    <property type="component" value="Unassembled WGS sequence"/>
</dbReference>
<dbReference type="InterPro" id="IPR005647">
    <property type="entry name" value="Mnd1"/>
</dbReference>
<organism evidence="8 9">
    <name type="scientific">Apiotrichum porosum</name>
    <dbReference type="NCBI Taxonomy" id="105984"/>
    <lineage>
        <taxon>Eukaryota</taxon>
        <taxon>Fungi</taxon>
        <taxon>Dikarya</taxon>
        <taxon>Basidiomycota</taxon>
        <taxon>Agaricomycotina</taxon>
        <taxon>Tremellomycetes</taxon>
        <taxon>Trichosporonales</taxon>
        <taxon>Trichosporonaceae</taxon>
        <taxon>Apiotrichum</taxon>
    </lineage>
</organism>
<comment type="similarity">
    <text evidence="2 5">Belongs to the MND1 family.</text>
</comment>
<dbReference type="PIRSF" id="PIRSF026991">
    <property type="entry name" value="Mnd1"/>
    <property type="match status" value="1"/>
</dbReference>
<dbReference type="GO" id="GO:0005634">
    <property type="term" value="C:nucleus"/>
    <property type="evidence" value="ECO:0007669"/>
    <property type="project" value="UniProtKB-SubCell"/>
</dbReference>
<evidence type="ECO:0000256" key="3">
    <source>
        <dbReference type="ARBA" id="ARBA00023054"/>
    </source>
</evidence>
<evidence type="ECO:0000256" key="2">
    <source>
        <dbReference type="ARBA" id="ARBA00005981"/>
    </source>
</evidence>
<comment type="caution">
    <text evidence="8">The sequence shown here is derived from an EMBL/GenBank/DDBJ whole genome shotgun (WGS) entry which is preliminary data.</text>
</comment>
<dbReference type="OrthoDB" id="273345at2759"/>